<protein>
    <submittedName>
        <fullName evidence="1">Uncharacterized protein</fullName>
    </submittedName>
</protein>
<keyword evidence="2" id="KW-1185">Reference proteome</keyword>
<sequence length="156" mass="18310">MKLLIESPYGVIENFQEVGSVNEIVYFLNCFVNDNQKLLFAFSGDLNSIDSAIHKKLVFDRTAYINNEWVLPWDPPKKRLPNTHWICPIGKEEVIEAIKMNQLFLCVIVDKQGTFQEYSYVLRHIEEDTSFSLCFTEKREGDFQRNVLPKIKQFLK</sequence>
<name>A0A4Y3PN14_BREPA</name>
<reference evidence="1 2" key="1">
    <citation type="submission" date="2019-06" db="EMBL/GenBank/DDBJ databases">
        <title>Whole genome shotgun sequence of Brevibacillus parabrevis NBRC 12334.</title>
        <authorList>
            <person name="Hosoyama A."/>
            <person name="Uohara A."/>
            <person name="Ohji S."/>
            <person name="Ichikawa N."/>
        </authorList>
    </citation>
    <scope>NUCLEOTIDE SEQUENCE [LARGE SCALE GENOMIC DNA]</scope>
    <source>
        <strain evidence="1 2">NBRC 12334</strain>
    </source>
</reference>
<proteinExistence type="predicted"/>
<evidence type="ECO:0000313" key="2">
    <source>
        <dbReference type="Proteomes" id="UP000316882"/>
    </source>
</evidence>
<accession>A0A4Y3PN14</accession>
<comment type="caution">
    <text evidence="1">The sequence shown here is derived from an EMBL/GenBank/DDBJ whole genome shotgun (WGS) entry which is preliminary data.</text>
</comment>
<dbReference type="Proteomes" id="UP000316882">
    <property type="component" value="Unassembled WGS sequence"/>
</dbReference>
<dbReference type="AlphaFoldDB" id="A0A4Y3PN14"/>
<gene>
    <name evidence="1" type="ORF">BPA01_54400</name>
</gene>
<organism evidence="1 2">
    <name type="scientific">Brevibacillus parabrevis</name>
    <dbReference type="NCBI Taxonomy" id="54914"/>
    <lineage>
        <taxon>Bacteria</taxon>
        <taxon>Bacillati</taxon>
        <taxon>Bacillota</taxon>
        <taxon>Bacilli</taxon>
        <taxon>Bacillales</taxon>
        <taxon>Paenibacillaceae</taxon>
        <taxon>Brevibacillus</taxon>
    </lineage>
</organism>
<dbReference type="EMBL" id="BJMH01000061">
    <property type="protein sequence ID" value="GEB35860.1"/>
    <property type="molecule type" value="Genomic_DNA"/>
</dbReference>
<evidence type="ECO:0000313" key="1">
    <source>
        <dbReference type="EMBL" id="GEB35860.1"/>
    </source>
</evidence>
<dbReference type="RefSeq" id="WP_122966879.1">
    <property type="nucleotide sequence ID" value="NZ_BJMH01000061.1"/>
</dbReference>